<comment type="caution">
    <text evidence="5">The sequence shown here is derived from an EMBL/GenBank/DDBJ whole genome shotgun (WGS) entry which is preliminary data.</text>
</comment>
<dbReference type="Pfam" id="PF00941">
    <property type="entry name" value="FAD_binding_5"/>
    <property type="match status" value="1"/>
</dbReference>
<dbReference type="Gene3D" id="3.30.465.10">
    <property type="match status" value="1"/>
</dbReference>
<dbReference type="OrthoDB" id="9793944at2"/>
<proteinExistence type="predicted"/>
<dbReference type="Gene3D" id="3.30.390.50">
    <property type="entry name" value="CO dehydrogenase flavoprotein, C-terminal domain"/>
    <property type="match status" value="1"/>
</dbReference>
<dbReference type="InterPro" id="IPR005107">
    <property type="entry name" value="CO_DH_flav_C"/>
</dbReference>
<dbReference type="InterPro" id="IPR036318">
    <property type="entry name" value="FAD-bd_PCMH-like_sf"/>
</dbReference>
<dbReference type="Gene3D" id="3.30.43.10">
    <property type="entry name" value="Uridine Diphospho-n-acetylenolpyruvylglucosamine Reductase, domain 2"/>
    <property type="match status" value="1"/>
</dbReference>
<dbReference type="InterPro" id="IPR051312">
    <property type="entry name" value="Diverse_Substr_Oxidored"/>
</dbReference>
<dbReference type="Proteomes" id="UP000216020">
    <property type="component" value="Unassembled WGS sequence"/>
</dbReference>
<dbReference type="SUPFAM" id="SSF56176">
    <property type="entry name" value="FAD-binding/transporter-associated domain-like"/>
    <property type="match status" value="1"/>
</dbReference>
<accession>A0A261SMN8</accession>
<dbReference type="GO" id="GO:0016491">
    <property type="term" value="F:oxidoreductase activity"/>
    <property type="evidence" value="ECO:0007669"/>
    <property type="project" value="UniProtKB-KW"/>
</dbReference>
<evidence type="ECO:0000256" key="1">
    <source>
        <dbReference type="ARBA" id="ARBA00022630"/>
    </source>
</evidence>
<dbReference type="PANTHER" id="PTHR42659:SF2">
    <property type="entry name" value="XANTHINE DEHYDROGENASE SUBUNIT C-RELATED"/>
    <property type="match status" value="1"/>
</dbReference>
<organism evidence="5 6">
    <name type="scientific">Bordetella genomosp. 10</name>
    <dbReference type="NCBI Taxonomy" id="1416804"/>
    <lineage>
        <taxon>Bacteria</taxon>
        <taxon>Pseudomonadati</taxon>
        <taxon>Pseudomonadota</taxon>
        <taxon>Betaproteobacteria</taxon>
        <taxon>Burkholderiales</taxon>
        <taxon>Alcaligenaceae</taxon>
        <taxon>Bordetella</taxon>
    </lineage>
</organism>
<keyword evidence="1" id="KW-0285">Flavoprotein</keyword>
<keyword evidence="2" id="KW-0274">FAD</keyword>
<dbReference type="PANTHER" id="PTHR42659">
    <property type="entry name" value="XANTHINE DEHYDROGENASE SUBUNIT C-RELATED"/>
    <property type="match status" value="1"/>
</dbReference>
<evidence type="ECO:0000313" key="6">
    <source>
        <dbReference type="Proteomes" id="UP000216020"/>
    </source>
</evidence>
<protein>
    <submittedName>
        <fullName evidence="5">Carbon monoxide dehydrogenase</fullName>
    </submittedName>
</protein>
<dbReference type="SUPFAM" id="SSF55447">
    <property type="entry name" value="CO dehydrogenase flavoprotein C-terminal domain-like"/>
    <property type="match status" value="1"/>
</dbReference>
<dbReference type="InterPro" id="IPR036683">
    <property type="entry name" value="CO_DH_flav_C_dom_sf"/>
</dbReference>
<keyword evidence="6" id="KW-1185">Reference proteome</keyword>
<reference evidence="6" key="1">
    <citation type="submission" date="2017-05" db="EMBL/GenBank/DDBJ databases">
        <title>Complete and WGS of Bordetella genogroups.</title>
        <authorList>
            <person name="Spilker T."/>
            <person name="Lipuma J."/>
        </authorList>
    </citation>
    <scope>NUCLEOTIDE SEQUENCE [LARGE SCALE GENOMIC DNA]</scope>
    <source>
        <strain evidence="6">AU16122</strain>
    </source>
</reference>
<sequence length="287" mass="30641">MKPQAFDYIRAESAQDALDALAELGADGRILAGGQSLMAVLNMRLAQPTALIDISRTADLDYVTVGQGWMTIGAAATQAKVEWRPDLAAEVPMLAQAIPFISHFQIRNRGTVCGSVAHADPSAELPLALAALGGEVVLRTRRKQRTVPAEDFFQGMLMTARAPDELVAAVRYPLAAPGARYAFDEFSSRHGDFALASVAAVADDKQVTLAVGGVADRPTVRRWPRLPAADLETALNDLAWQLDAQDDAHATAVFRRHLVRTLGARALRKVMGAGARGNGEQGNGEHA</sequence>
<dbReference type="RefSeq" id="WP_094852786.1">
    <property type="nucleotide sequence ID" value="NZ_NEVM01000001.1"/>
</dbReference>
<dbReference type="AlphaFoldDB" id="A0A261SMN8"/>
<feature type="domain" description="FAD-binding PCMH-type" evidence="4">
    <location>
        <begin position="1"/>
        <end position="177"/>
    </location>
</feature>
<name>A0A261SMN8_9BORD</name>
<evidence type="ECO:0000259" key="4">
    <source>
        <dbReference type="PROSITE" id="PS51387"/>
    </source>
</evidence>
<evidence type="ECO:0000313" key="5">
    <source>
        <dbReference type="EMBL" id="OZI38688.1"/>
    </source>
</evidence>
<dbReference type="InterPro" id="IPR016167">
    <property type="entry name" value="FAD-bd_PCMH_sub1"/>
</dbReference>
<dbReference type="EMBL" id="NEVM01000001">
    <property type="protein sequence ID" value="OZI38688.1"/>
    <property type="molecule type" value="Genomic_DNA"/>
</dbReference>
<evidence type="ECO:0000256" key="2">
    <source>
        <dbReference type="ARBA" id="ARBA00022827"/>
    </source>
</evidence>
<dbReference type="GO" id="GO:0071949">
    <property type="term" value="F:FAD binding"/>
    <property type="evidence" value="ECO:0007669"/>
    <property type="project" value="InterPro"/>
</dbReference>
<dbReference type="InterPro" id="IPR002346">
    <property type="entry name" value="Mopterin_DH_FAD-bd"/>
</dbReference>
<dbReference type="InterPro" id="IPR016166">
    <property type="entry name" value="FAD-bd_PCMH"/>
</dbReference>
<gene>
    <name evidence="5" type="ORF">CAL29_07775</name>
</gene>
<keyword evidence="3" id="KW-0560">Oxidoreductase</keyword>
<dbReference type="SMART" id="SM01092">
    <property type="entry name" value="CO_deh_flav_C"/>
    <property type="match status" value="1"/>
</dbReference>
<dbReference type="InterPro" id="IPR016169">
    <property type="entry name" value="FAD-bd_PCMH_sub2"/>
</dbReference>
<dbReference type="PROSITE" id="PS51387">
    <property type="entry name" value="FAD_PCMH"/>
    <property type="match status" value="1"/>
</dbReference>
<evidence type="ECO:0000256" key="3">
    <source>
        <dbReference type="ARBA" id="ARBA00023002"/>
    </source>
</evidence>